<proteinExistence type="predicted"/>
<organism evidence="2 3">
    <name type="scientific">Desmophyllum pertusum</name>
    <dbReference type="NCBI Taxonomy" id="174260"/>
    <lineage>
        <taxon>Eukaryota</taxon>
        <taxon>Metazoa</taxon>
        <taxon>Cnidaria</taxon>
        <taxon>Anthozoa</taxon>
        <taxon>Hexacorallia</taxon>
        <taxon>Scleractinia</taxon>
        <taxon>Caryophylliina</taxon>
        <taxon>Caryophylliidae</taxon>
        <taxon>Desmophyllum</taxon>
    </lineage>
</organism>
<evidence type="ECO:0000313" key="3">
    <source>
        <dbReference type="Proteomes" id="UP001163046"/>
    </source>
</evidence>
<reference evidence="2" key="1">
    <citation type="submission" date="2023-01" db="EMBL/GenBank/DDBJ databases">
        <title>Genome assembly of the deep-sea coral Lophelia pertusa.</title>
        <authorList>
            <person name="Herrera S."/>
            <person name="Cordes E."/>
        </authorList>
    </citation>
    <scope>NUCLEOTIDE SEQUENCE</scope>
    <source>
        <strain evidence="2">USNM1676648</strain>
        <tissue evidence="2">Polyp</tissue>
    </source>
</reference>
<name>A0A9X0CJ66_9CNID</name>
<evidence type="ECO:0000256" key="1">
    <source>
        <dbReference type="SAM" id="MobiDB-lite"/>
    </source>
</evidence>
<dbReference type="OrthoDB" id="5955990at2759"/>
<accession>A0A9X0CJ66</accession>
<protein>
    <submittedName>
        <fullName evidence="2">Uncharacterized protein</fullName>
    </submittedName>
</protein>
<sequence>MKQKVPFLPRLKMTRHLSTIVEGREDNDEFSDSCGQFGRPGENRHRRYNRRVHSCSDITVARDWNKDHNLILPPLANPDKTQRRASHSNGKGTRDNSKELGCTDNIFPDFRPRSLLDFDAKVSRHSLRSKLNAEDKFSHNKENIVASWLQFFG</sequence>
<comment type="caution">
    <text evidence="2">The sequence shown here is derived from an EMBL/GenBank/DDBJ whole genome shotgun (WGS) entry which is preliminary data.</text>
</comment>
<keyword evidence="3" id="KW-1185">Reference proteome</keyword>
<dbReference type="AlphaFoldDB" id="A0A9X0CJ66"/>
<dbReference type="EMBL" id="MU827326">
    <property type="protein sequence ID" value="KAJ7355999.1"/>
    <property type="molecule type" value="Genomic_DNA"/>
</dbReference>
<evidence type="ECO:0000313" key="2">
    <source>
        <dbReference type="EMBL" id="KAJ7355999.1"/>
    </source>
</evidence>
<gene>
    <name evidence="2" type="ORF">OS493_027395</name>
</gene>
<feature type="region of interest" description="Disordered" evidence="1">
    <location>
        <begin position="70"/>
        <end position="99"/>
    </location>
</feature>
<dbReference type="Proteomes" id="UP001163046">
    <property type="component" value="Unassembled WGS sequence"/>
</dbReference>